<sequence>MDLRKYFRYEGSVIPEEVAIQLSEDDLDTIYADSNSVDRFNAYFHLENELLYLMEQKNYTAAAHVCYLISYYLFTALTPPHSDTLALAYANKALELSPTDKYQNWLEEVKRGN</sequence>
<comment type="caution">
    <text evidence="1">The sequence shown here is derived from an EMBL/GenBank/DDBJ whole genome shotgun (WGS) entry which is preliminary data.</text>
</comment>
<evidence type="ECO:0000313" key="2">
    <source>
        <dbReference type="Proteomes" id="UP000053433"/>
    </source>
</evidence>
<dbReference type="RefSeq" id="WP_058723048.1">
    <property type="nucleotide sequence ID" value="NZ_LMUA01000007.1"/>
</dbReference>
<accession>A0A0W7TSB4</accession>
<reference evidence="1 2" key="1">
    <citation type="submission" date="2015-10" db="EMBL/GenBank/DDBJ databases">
        <title>A novel member of the family Ruminococcaceae isolated from human faeces.</title>
        <authorList>
            <person name="Shkoporov A.N."/>
            <person name="Chaplin A.V."/>
            <person name="Motuzova O.V."/>
            <person name="Kafarskaia L.I."/>
            <person name="Efimov B.A."/>
        </authorList>
    </citation>
    <scope>NUCLEOTIDE SEQUENCE [LARGE SCALE GENOMIC DNA]</scope>
    <source>
        <strain evidence="1 2">668</strain>
    </source>
</reference>
<organism evidence="1 2">
    <name type="scientific">Ruthenibacterium lactatiformans</name>
    <dbReference type="NCBI Taxonomy" id="1550024"/>
    <lineage>
        <taxon>Bacteria</taxon>
        <taxon>Bacillati</taxon>
        <taxon>Bacillota</taxon>
        <taxon>Clostridia</taxon>
        <taxon>Eubacteriales</taxon>
        <taxon>Oscillospiraceae</taxon>
        <taxon>Ruthenibacterium</taxon>
    </lineage>
</organism>
<evidence type="ECO:0000313" key="1">
    <source>
        <dbReference type="EMBL" id="KUE76702.1"/>
    </source>
</evidence>
<proteinExistence type="predicted"/>
<dbReference type="EMBL" id="LMUA01000007">
    <property type="protein sequence ID" value="KUE76702.1"/>
    <property type="molecule type" value="Genomic_DNA"/>
</dbReference>
<gene>
    <name evidence="1" type="ORF">ASJ35_06735</name>
</gene>
<dbReference type="Proteomes" id="UP000053433">
    <property type="component" value="Unassembled WGS sequence"/>
</dbReference>
<protein>
    <submittedName>
        <fullName evidence="1">Uncharacterized protein</fullName>
    </submittedName>
</protein>
<name>A0A0W7TSB4_9FIRM</name>
<dbReference type="AlphaFoldDB" id="A0A0W7TSB4"/>